<dbReference type="GO" id="GO:0005524">
    <property type="term" value="F:ATP binding"/>
    <property type="evidence" value="ECO:0007669"/>
    <property type="project" value="UniProtKB-KW"/>
</dbReference>
<comment type="similarity">
    <text evidence="1">Belongs to the carbohydrate kinase PfkB family.</text>
</comment>
<protein>
    <submittedName>
        <fullName evidence="7">Sugar kinase</fullName>
    </submittedName>
</protein>
<evidence type="ECO:0000256" key="2">
    <source>
        <dbReference type="ARBA" id="ARBA00022679"/>
    </source>
</evidence>
<keyword evidence="8" id="KW-1185">Reference proteome</keyword>
<evidence type="ECO:0000256" key="5">
    <source>
        <dbReference type="ARBA" id="ARBA00022840"/>
    </source>
</evidence>
<evidence type="ECO:0000259" key="6">
    <source>
        <dbReference type="Pfam" id="PF00294"/>
    </source>
</evidence>
<dbReference type="PANTHER" id="PTHR43085:SF1">
    <property type="entry name" value="PSEUDOURIDINE KINASE-RELATED"/>
    <property type="match status" value="1"/>
</dbReference>
<dbReference type="PROSITE" id="PS00584">
    <property type="entry name" value="PFKB_KINASES_2"/>
    <property type="match status" value="1"/>
</dbReference>
<organism evidence="7 8">
    <name type="scientific">Microbacterium allomyrinae</name>
    <dbReference type="NCBI Taxonomy" id="2830666"/>
    <lineage>
        <taxon>Bacteria</taxon>
        <taxon>Bacillati</taxon>
        <taxon>Actinomycetota</taxon>
        <taxon>Actinomycetes</taxon>
        <taxon>Micrococcales</taxon>
        <taxon>Microbacteriaceae</taxon>
        <taxon>Microbacterium</taxon>
    </lineage>
</organism>
<accession>A0A9X1S2F5</accession>
<dbReference type="SUPFAM" id="SSF53613">
    <property type="entry name" value="Ribokinase-like"/>
    <property type="match status" value="1"/>
</dbReference>
<reference evidence="7" key="1">
    <citation type="submission" date="2021-04" db="EMBL/GenBank/DDBJ databases">
        <title>Microbacterium tenobrionis sp. nov. and Microbacterium allomyrinae sp. nov., isolated from larvae of Tenobrio molitor and Allomyrina dichotoma, respectively.</title>
        <authorList>
            <person name="Lee S.D."/>
        </authorList>
    </citation>
    <scope>NUCLEOTIDE SEQUENCE</scope>
    <source>
        <strain evidence="7">BWT-G7</strain>
    </source>
</reference>
<sequence>MDVVTLGEALVAIRAHGRLALADPLHASPAGAEMNVAIGLSRLGHRAAWVGVLGADPAGDLVARTLRAESVDIGGVRRDESAPTGLMLVDMPAALAPTVTYHRRASAGSRLSPADVVPLAATAARIWHLSGITPALSESAHAATAAAFEVARETSALVSFDVNYRGKLWDRAAAAAALAPLARRADIVVASEDELDLVADGVNEAERVARLLDAGVREVVVKRGIHGATLFDVGGAVSCPAHAITQVNSIGAGDAFTAGYLSGVLDDLPVAQRLHRGALCGALAVSGAGDWEQAPTRADLALLEAASGDAVR</sequence>
<dbReference type="InterPro" id="IPR002173">
    <property type="entry name" value="Carboh/pur_kinase_PfkB_CS"/>
</dbReference>
<dbReference type="PANTHER" id="PTHR43085">
    <property type="entry name" value="HEXOKINASE FAMILY MEMBER"/>
    <property type="match status" value="1"/>
</dbReference>
<proteinExistence type="inferred from homology"/>
<evidence type="ECO:0000313" key="8">
    <source>
        <dbReference type="Proteomes" id="UP001139354"/>
    </source>
</evidence>
<name>A0A9X1S2F5_9MICO</name>
<dbReference type="Pfam" id="PF00294">
    <property type="entry name" value="PfkB"/>
    <property type="match status" value="1"/>
</dbReference>
<keyword evidence="2" id="KW-0808">Transferase</keyword>
<feature type="domain" description="Carbohydrate kinase PfkB" evidence="6">
    <location>
        <begin position="18"/>
        <end position="295"/>
    </location>
</feature>
<evidence type="ECO:0000256" key="1">
    <source>
        <dbReference type="ARBA" id="ARBA00010688"/>
    </source>
</evidence>
<keyword evidence="3" id="KW-0547">Nucleotide-binding</keyword>
<evidence type="ECO:0000313" key="7">
    <source>
        <dbReference type="EMBL" id="MCC2032651.1"/>
    </source>
</evidence>
<dbReference type="EMBL" id="JAGTTN010000003">
    <property type="protein sequence ID" value="MCC2032651.1"/>
    <property type="molecule type" value="Genomic_DNA"/>
</dbReference>
<dbReference type="CDD" id="cd01166">
    <property type="entry name" value="KdgK"/>
    <property type="match status" value="1"/>
</dbReference>
<dbReference type="InterPro" id="IPR050306">
    <property type="entry name" value="PfkB_Carbo_kinase"/>
</dbReference>
<dbReference type="InterPro" id="IPR011611">
    <property type="entry name" value="PfkB_dom"/>
</dbReference>
<dbReference type="Proteomes" id="UP001139354">
    <property type="component" value="Unassembled WGS sequence"/>
</dbReference>
<evidence type="ECO:0000256" key="3">
    <source>
        <dbReference type="ARBA" id="ARBA00022741"/>
    </source>
</evidence>
<dbReference type="InterPro" id="IPR029056">
    <property type="entry name" value="Ribokinase-like"/>
</dbReference>
<keyword evidence="5" id="KW-0067">ATP-binding</keyword>
<dbReference type="AlphaFoldDB" id="A0A9X1S2F5"/>
<dbReference type="GO" id="GO:0016301">
    <property type="term" value="F:kinase activity"/>
    <property type="evidence" value="ECO:0007669"/>
    <property type="project" value="UniProtKB-KW"/>
</dbReference>
<keyword evidence="4 7" id="KW-0418">Kinase</keyword>
<evidence type="ECO:0000256" key="4">
    <source>
        <dbReference type="ARBA" id="ARBA00022777"/>
    </source>
</evidence>
<comment type="caution">
    <text evidence="7">The sequence shown here is derived from an EMBL/GenBank/DDBJ whole genome shotgun (WGS) entry which is preliminary data.</text>
</comment>
<dbReference type="RefSeq" id="WP_229384619.1">
    <property type="nucleotide sequence ID" value="NZ_JAGTTN010000003.1"/>
</dbReference>
<dbReference type="Gene3D" id="3.40.1190.20">
    <property type="match status" value="1"/>
</dbReference>
<gene>
    <name evidence="7" type="ORF">KEC57_10720</name>
</gene>